<feature type="domain" description="ABC transmembrane type-1" evidence="12">
    <location>
        <begin position="1"/>
        <end position="318"/>
    </location>
</feature>
<dbReference type="InterPro" id="IPR017871">
    <property type="entry name" value="ABC_transporter-like_CS"/>
</dbReference>
<evidence type="ECO:0000256" key="3">
    <source>
        <dbReference type="ARBA" id="ARBA00022692"/>
    </source>
</evidence>
<keyword evidence="13" id="KW-0378">Hydrolase</keyword>
<evidence type="ECO:0000256" key="2">
    <source>
        <dbReference type="ARBA" id="ARBA00022448"/>
    </source>
</evidence>
<sequence>QTVLAFVAGGLFYGPAYLTSRLLKYVKNGTRPTSAERLSQGLVYCLGLFASIIALSCVLAQCWCVTQGKLVGRLRVQITALLYATALKRRDVSAASTPSASKSPEAKEADKSEESTANAAASTSTGAFSSKGQVLTLATVDSAKVGQMPFNFLLVIVSPAELLVGGSFAIQLLGWAAVVGFGVSLAAQPLLMLVGKIMVRATTGLQAAKDDRNGLVNEAIKAIRMLKLNAWEGLLAERVLSVRQKELLEQRKLFLAQVLNSFIFNLMPTLITVVAYGYYTLLQGNVLTPSVGFTASAVLAELRWSFVNIPTGINGLFQSLVSLKRIAQYLLKDEDDLVPLPPGEPGLVAFQNASVAWPGPTTSSPEIGSTEDQAAARAGSNISKAFKLRNLTVEFQRNGLNLICGRVGAGKTLALLSLLGECDVQSGRVICPSTKSDAIPIDHTSGPPIASKDWLSQEQAAYVPQSSFLINATIKDNILFGLRYVEQRYEDTIRACGLLPDLKVLQDGDQTEVGEEGVGLSGGQKARVSLARAVYSRAQVLLLDDCLSAVDAETAAHVSRELFLARGQASQSADAPLHLMADRTIILVSHQVRLVAPMADQVMVLEHGRMKFGGSSEKFLRSDLYHGLIEESEAHEERKEHTSEDGADFDAKKSKEPEQEDAPVRSPAADELRREQPAKSAGVKEEARAVGAVRWSIYRRYLDAAGGNTVALGILAVYVVAGFYTIIVGKWLQFWTQDSIQPIRAHSDRWWLWTWTVLHGVQMFLWTLRGVLYLASLRASKVLFQALLTAVLGAPLRFHESTPKGRILNRFGEDVATMDNDLSMVVTQSLEAGLAVVIAFIGSIIGGGAAPLLVLTLILSPLFVLTGVAYSTAARDVRRLASTSTSPLVTTFADLISGAAVIRSFGACASGYATMLMRAEELVRFNVWAPDLQRWVGQVFSILSATLLLIGALATLINPRVSAAQAGFAFSFLINVPERLIHVVFLYANLEQRLVAVERVVEWADLPKEAPAVIKDFRPPSDWPAHGNVSVRNLGARYTSDLPFVLKGLSFDIPAGTKLGVVGSTGSGKSTLAACFFRLIEASEGSILIDGLDIGRMGLKDLRSRLLIVPQDPDILSGPLRNTIDPNGQYDDEALLAALRTVRLVGVPQRRSRSASVAGDSSAFALGDQIGHDFSNLDSPISENGSNLSSGQRQLLCLARAVLWRSKLILFDEATSSIDEETDTALQDSIRTAFKDSTTITIAHRLRTVIRQDLLLVLDKGKVDELDTPYALLQNRDSRFYRLCRAAGRAEFNLLLQMAEEAHLAREENAAT</sequence>
<feature type="transmembrane region" description="Helical" evidence="10">
    <location>
        <begin position="41"/>
        <end position="65"/>
    </location>
</feature>
<proteinExistence type="predicted"/>
<feature type="compositionally biased region" description="Basic and acidic residues" evidence="9">
    <location>
        <begin position="635"/>
        <end position="657"/>
    </location>
</feature>
<dbReference type="Gene3D" id="1.20.1560.10">
    <property type="entry name" value="ABC transporter type 1, transmembrane domain"/>
    <property type="match status" value="2"/>
</dbReference>
<dbReference type="PROSITE" id="PS50929">
    <property type="entry name" value="ABC_TM1F"/>
    <property type="match status" value="2"/>
</dbReference>
<feature type="compositionally biased region" description="Basic and acidic residues" evidence="9">
    <location>
        <begin position="104"/>
        <end position="114"/>
    </location>
</feature>
<dbReference type="GO" id="GO:0016887">
    <property type="term" value="F:ATP hydrolysis activity"/>
    <property type="evidence" value="ECO:0007669"/>
    <property type="project" value="InterPro"/>
</dbReference>
<name>A0A316VXT7_9BASI</name>
<dbReference type="InterPro" id="IPR011527">
    <property type="entry name" value="ABC1_TM_dom"/>
</dbReference>
<dbReference type="InterPro" id="IPR044726">
    <property type="entry name" value="ABCC_6TM_D2"/>
</dbReference>
<dbReference type="GO" id="GO:0005524">
    <property type="term" value="F:ATP binding"/>
    <property type="evidence" value="ECO:0007669"/>
    <property type="project" value="UniProtKB-KW"/>
</dbReference>
<dbReference type="FunFam" id="3.40.50.300:FF:001354">
    <property type="entry name" value="ATP-binding cassette (ABC) transporter, putative"/>
    <property type="match status" value="1"/>
</dbReference>
<feature type="compositionally biased region" description="Basic and acidic residues" evidence="9">
    <location>
        <begin position="668"/>
        <end position="680"/>
    </location>
</feature>
<keyword evidence="7 10" id="KW-1133">Transmembrane helix</keyword>
<dbReference type="EMBL" id="KZ819381">
    <property type="protein sequence ID" value="PWN42269.1"/>
    <property type="molecule type" value="Genomic_DNA"/>
</dbReference>
<feature type="transmembrane region" description="Helical" evidence="10">
    <location>
        <begin position="175"/>
        <end position="194"/>
    </location>
</feature>
<feature type="domain" description="ABC transporter" evidence="11">
    <location>
        <begin position="370"/>
        <end position="632"/>
    </location>
</feature>
<evidence type="ECO:0000259" key="11">
    <source>
        <dbReference type="PROSITE" id="PS50893"/>
    </source>
</evidence>
<dbReference type="InterPro" id="IPR003593">
    <property type="entry name" value="AAA+_ATPase"/>
</dbReference>
<feature type="domain" description="ABC transmembrane type-1" evidence="12">
    <location>
        <begin position="712"/>
        <end position="992"/>
    </location>
</feature>
<keyword evidence="3 10" id="KW-0812">Transmembrane</keyword>
<feature type="transmembrane region" description="Helical" evidence="10">
    <location>
        <begin position="782"/>
        <end position="799"/>
    </location>
</feature>
<feature type="transmembrane region" description="Helical" evidence="10">
    <location>
        <begin position="852"/>
        <end position="871"/>
    </location>
</feature>
<feature type="transmembrane region" description="Helical" evidence="10">
    <location>
        <begin position="935"/>
        <end position="956"/>
    </location>
</feature>
<dbReference type="SUPFAM" id="SSF90123">
    <property type="entry name" value="ABC transporter transmembrane region"/>
    <property type="match status" value="2"/>
</dbReference>
<dbReference type="PANTHER" id="PTHR24223">
    <property type="entry name" value="ATP-BINDING CASSETTE SUB-FAMILY C"/>
    <property type="match status" value="1"/>
</dbReference>
<dbReference type="STRING" id="1522189.A0A316VXT7"/>
<dbReference type="PROSITE" id="PS50893">
    <property type="entry name" value="ABC_TRANSPORTER_2"/>
    <property type="match status" value="2"/>
</dbReference>
<dbReference type="InParanoid" id="A0A316VXT7"/>
<keyword evidence="14" id="KW-1185">Reference proteome</keyword>
<evidence type="ECO:0000256" key="10">
    <source>
        <dbReference type="SAM" id="Phobius"/>
    </source>
</evidence>
<accession>A0A316VXT7</accession>
<keyword evidence="2" id="KW-0813">Transport</keyword>
<feature type="non-terminal residue" evidence="13">
    <location>
        <position position="1"/>
    </location>
</feature>
<reference evidence="13 14" key="1">
    <citation type="journal article" date="2018" name="Mol. Biol. Evol.">
        <title>Broad Genomic Sampling Reveals a Smut Pathogenic Ancestry of the Fungal Clade Ustilaginomycotina.</title>
        <authorList>
            <person name="Kijpornyongpan T."/>
            <person name="Mondo S.J."/>
            <person name="Barry K."/>
            <person name="Sandor L."/>
            <person name="Lee J."/>
            <person name="Lipzen A."/>
            <person name="Pangilinan J."/>
            <person name="LaButti K."/>
            <person name="Hainaut M."/>
            <person name="Henrissat B."/>
            <person name="Grigoriev I.V."/>
            <person name="Spatafora J.W."/>
            <person name="Aime M.C."/>
        </authorList>
    </citation>
    <scope>NUCLEOTIDE SEQUENCE [LARGE SCALE GENOMIC DNA]</scope>
    <source>
        <strain evidence="13 14">MCA 4658</strain>
    </source>
</reference>
<protein>
    <submittedName>
        <fullName evidence="13">P-loop containing nucleoside triphosphate hydrolase protein</fullName>
    </submittedName>
</protein>
<dbReference type="GO" id="GO:0000329">
    <property type="term" value="C:fungal-type vacuole membrane"/>
    <property type="evidence" value="ECO:0007669"/>
    <property type="project" value="TreeGrafter"/>
</dbReference>
<feature type="transmembrane region" description="Helical" evidence="10">
    <location>
        <begin position="750"/>
        <end position="776"/>
    </location>
</feature>
<evidence type="ECO:0000313" key="14">
    <source>
        <dbReference type="Proteomes" id="UP000245783"/>
    </source>
</evidence>
<dbReference type="FunFam" id="1.20.1560.10:FF:000013">
    <property type="entry name" value="ABC transporter C family member 2"/>
    <property type="match status" value="1"/>
</dbReference>
<dbReference type="CDD" id="cd18580">
    <property type="entry name" value="ABC_6TM_ABCC_D2"/>
    <property type="match status" value="1"/>
</dbReference>
<evidence type="ECO:0000256" key="8">
    <source>
        <dbReference type="ARBA" id="ARBA00023136"/>
    </source>
</evidence>
<dbReference type="GO" id="GO:0140359">
    <property type="term" value="F:ABC-type transporter activity"/>
    <property type="evidence" value="ECO:0007669"/>
    <property type="project" value="InterPro"/>
</dbReference>
<dbReference type="SMART" id="SM00382">
    <property type="entry name" value="AAA"/>
    <property type="match status" value="2"/>
</dbReference>
<keyword evidence="6" id="KW-0067">ATP-binding</keyword>
<dbReference type="CDD" id="cd18596">
    <property type="entry name" value="ABC_6TM_VMR1_D1_like"/>
    <property type="match status" value="1"/>
</dbReference>
<dbReference type="CDD" id="cd03244">
    <property type="entry name" value="ABCC_MRP_domain2"/>
    <property type="match status" value="1"/>
</dbReference>
<evidence type="ECO:0000256" key="1">
    <source>
        <dbReference type="ARBA" id="ARBA00004141"/>
    </source>
</evidence>
<dbReference type="Proteomes" id="UP000245783">
    <property type="component" value="Unassembled WGS sequence"/>
</dbReference>
<feature type="domain" description="ABC transporter" evidence="11">
    <location>
        <begin position="1029"/>
        <end position="1285"/>
    </location>
</feature>
<feature type="transmembrane region" description="Helical" evidence="10">
    <location>
        <begin position="150"/>
        <end position="169"/>
    </location>
</feature>
<comment type="subcellular location">
    <subcellularLocation>
        <location evidence="1">Membrane</location>
        <topology evidence="1">Multi-pass membrane protein</topology>
    </subcellularLocation>
</comment>
<dbReference type="SUPFAM" id="SSF52540">
    <property type="entry name" value="P-loop containing nucleoside triphosphate hydrolases"/>
    <property type="match status" value="2"/>
</dbReference>
<keyword evidence="4" id="KW-0677">Repeat</keyword>
<feature type="region of interest" description="Disordered" evidence="9">
    <location>
        <begin position="631"/>
        <end position="680"/>
    </location>
</feature>
<gene>
    <name evidence="13" type="ORF">IE81DRAFT_357308</name>
</gene>
<evidence type="ECO:0000256" key="6">
    <source>
        <dbReference type="ARBA" id="ARBA00022840"/>
    </source>
</evidence>
<dbReference type="InterPro" id="IPR050173">
    <property type="entry name" value="ABC_transporter_C-like"/>
</dbReference>
<evidence type="ECO:0000256" key="9">
    <source>
        <dbReference type="SAM" id="MobiDB-lite"/>
    </source>
</evidence>
<dbReference type="PROSITE" id="PS00211">
    <property type="entry name" value="ABC_TRANSPORTER_1"/>
    <property type="match status" value="2"/>
</dbReference>
<dbReference type="GeneID" id="37038559"/>
<dbReference type="Pfam" id="PF00664">
    <property type="entry name" value="ABC_membrane"/>
    <property type="match status" value="2"/>
</dbReference>
<evidence type="ECO:0000256" key="4">
    <source>
        <dbReference type="ARBA" id="ARBA00022737"/>
    </source>
</evidence>
<dbReference type="InterPro" id="IPR027417">
    <property type="entry name" value="P-loop_NTPase"/>
</dbReference>
<dbReference type="PANTHER" id="PTHR24223:SF353">
    <property type="entry name" value="ABC TRANSPORTER ATP-BINDING PROTEIN_PERMEASE VMR1-RELATED"/>
    <property type="match status" value="1"/>
</dbReference>
<evidence type="ECO:0000256" key="5">
    <source>
        <dbReference type="ARBA" id="ARBA00022741"/>
    </source>
</evidence>
<feature type="compositionally biased region" description="Low complexity" evidence="9">
    <location>
        <begin position="115"/>
        <end position="124"/>
    </location>
</feature>
<keyword evidence="8 10" id="KW-0472">Membrane</keyword>
<dbReference type="OrthoDB" id="6500128at2759"/>
<feature type="transmembrane region" description="Helical" evidence="10">
    <location>
        <begin position="253"/>
        <end position="279"/>
    </location>
</feature>
<evidence type="ECO:0000259" key="12">
    <source>
        <dbReference type="PROSITE" id="PS50929"/>
    </source>
</evidence>
<dbReference type="CDD" id="cd03250">
    <property type="entry name" value="ABCC_MRP_domain1"/>
    <property type="match status" value="1"/>
</dbReference>
<dbReference type="RefSeq" id="XP_025369429.1">
    <property type="nucleotide sequence ID" value="XM_025516689.1"/>
</dbReference>
<dbReference type="Pfam" id="PF00005">
    <property type="entry name" value="ABC_tran"/>
    <property type="match status" value="2"/>
</dbReference>
<organism evidence="13 14">
    <name type="scientific">Ceraceosorus guamensis</name>
    <dbReference type="NCBI Taxonomy" id="1522189"/>
    <lineage>
        <taxon>Eukaryota</taxon>
        <taxon>Fungi</taxon>
        <taxon>Dikarya</taxon>
        <taxon>Basidiomycota</taxon>
        <taxon>Ustilaginomycotina</taxon>
        <taxon>Exobasidiomycetes</taxon>
        <taxon>Ceraceosorales</taxon>
        <taxon>Ceraceosoraceae</taxon>
        <taxon>Ceraceosorus</taxon>
    </lineage>
</organism>
<dbReference type="Gene3D" id="3.40.50.300">
    <property type="entry name" value="P-loop containing nucleotide triphosphate hydrolases"/>
    <property type="match status" value="2"/>
</dbReference>
<feature type="region of interest" description="Disordered" evidence="9">
    <location>
        <begin position="95"/>
        <end position="124"/>
    </location>
</feature>
<dbReference type="InterPro" id="IPR003439">
    <property type="entry name" value="ABC_transporter-like_ATP-bd"/>
</dbReference>
<dbReference type="InterPro" id="IPR036640">
    <property type="entry name" value="ABC1_TM_sf"/>
</dbReference>
<feature type="transmembrane region" description="Helical" evidence="10">
    <location>
        <begin position="710"/>
        <end position="729"/>
    </location>
</feature>
<feature type="transmembrane region" description="Helical" evidence="10">
    <location>
        <begin position="820"/>
        <end position="846"/>
    </location>
</feature>
<evidence type="ECO:0000256" key="7">
    <source>
        <dbReference type="ARBA" id="ARBA00022989"/>
    </source>
</evidence>
<keyword evidence="5" id="KW-0547">Nucleotide-binding</keyword>
<evidence type="ECO:0000313" key="13">
    <source>
        <dbReference type="EMBL" id="PWN42269.1"/>
    </source>
</evidence>